<organism evidence="2">
    <name type="scientific">Streptomyces sp. SID12501</name>
    <dbReference type="NCBI Taxonomy" id="2706042"/>
    <lineage>
        <taxon>Bacteria</taxon>
        <taxon>Bacillati</taxon>
        <taxon>Actinomycetota</taxon>
        <taxon>Actinomycetes</taxon>
        <taxon>Kitasatosporales</taxon>
        <taxon>Streptomycetaceae</taxon>
        <taxon>Streptomyces</taxon>
    </lineage>
</organism>
<sequence length="163" mass="18401">MGRRRRRRGRSGGAARNPDHRGGEASVPREAVMNERDILLNELAQGLRPMPEGIEWFDSLGHEEQSAVLRLLRHHCVQARAVAEDAPESIRRAGLRPTHTPAVLISRGRMDEQLGKVAGLAPLDERRKAFRLLIAVLTIADARRRERFCSGGCNHWWHRLSVV</sequence>
<accession>A0A6B3C5N1</accession>
<name>A0A6B3C5N1_9ACTN</name>
<dbReference type="Pfam" id="PF19383">
    <property type="entry name" value="DUF5958"/>
    <property type="match status" value="1"/>
</dbReference>
<dbReference type="AlphaFoldDB" id="A0A6B3C5N1"/>
<proteinExistence type="predicted"/>
<feature type="compositionally biased region" description="Basic residues" evidence="1">
    <location>
        <begin position="1"/>
        <end position="10"/>
    </location>
</feature>
<protein>
    <submittedName>
        <fullName evidence="2">Uncharacterized protein</fullName>
    </submittedName>
</protein>
<feature type="region of interest" description="Disordered" evidence="1">
    <location>
        <begin position="1"/>
        <end position="30"/>
    </location>
</feature>
<dbReference type="InterPro" id="IPR046002">
    <property type="entry name" value="DUF5958"/>
</dbReference>
<evidence type="ECO:0000256" key="1">
    <source>
        <dbReference type="SAM" id="MobiDB-lite"/>
    </source>
</evidence>
<dbReference type="EMBL" id="JAAGLU010000058">
    <property type="protein sequence ID" value="NEC92127.1"/>
    <property type="molecule type" value="Genomic_DNA"/>
</dbReference>
<evidence type="ECO:0000313" key="2">
    <source>
        <dbReference type="EMBL" id="NEC92127.1"/>
    </source>
</evidence>
<reference evidence="2" key="1">
    <citation type="submission" date="2020-01" db="EMBL/GenBank/DDBJ databases">
        <title>Insect and environment-associated Actinomycetes.</title>
        <authorList>
            <person name="Currrie C."/>
            <person name="Chevrette M."/>
            <person name="Carlson C."/>
            <person name="Stubbendieck R."/>
            <person name="Wendt-Pienkowski E."/>
        </authorList>
    </citation>
    <scope>NUCLEOTIDE SEQUENCE</scope>
    <source>
        <strain evidence="2">SID12501</strain>
    </source>
</reference>
<comment type="caution">
    <text evidence="2">The sequence shown here is derived from an EMBL/GenBank/DDBJ whole genome shotgun (WGS) entry which is preliminary data.</text>
</comment>
<gene>
    <name evidence="2" type="ORF">G3I71_41580</name>
</gene>